<name>A0A2M8EZT9_9BACT</name>
<feature type="transmembrane region" description="Helical" evidence="1">
    <location>
        <begin position="115"/>
        <end position="136"/>
    </location>
</feature>
<keyword evidence="1" id="KW-0812">Transmembrane</keyword>
<protein>
    <recommendedName>
        <fullName evidence="2">ABC transmembrane type-2 domain-containing protein</fullName>
    </recommendedName>
</protein>
<dbReference type="Proteomes" id="UP000231383">
    <property type="component" value="Unassembled WGS sequence"/>
</dbReference>
<dbReference type="PROSITE" id="PS51012">
    <property type="entry name" value="ABC_TM2"/>
    <property type="match status" value="1"/>
</dbReference>
<reference evidence="4" key="1">
    <citation type="submission" date="2017-09" db="EMBL/GenBank/DDBJ databases">
        <title>Depth-based differentiation of microbial function through sediment-hosted aquifers and enrichment of novel symbionts in the deep terrestrial subsurface.</title>
        <authorList>
            <person name="Probst A.J."/>
            <person name="Ladd B."/>
            <person name="Jarett J.K."/>
            <person name="Geller-Mcgrath D.E."/>
            <person name="Sieber C.M.K."/>
            <person name="Emerson J.B."/>
            <person name="Anantharaman K."/>
            <person name="Thomas B.C."/>
            <person name="Malmstrom R."/>
            <person name="Stieglmeier M."/>
            <person name="Klingl A."/>
            <person name="Woyke T."/>
            <person name="Ryan C.M."/>
            <person name="Banfield J.F."/>
        </authorList>
    </citation>
    <scope>NUCLEOTIDE SEQUENCE [LARGE SCALE GENOMIC DNA]</scope>
</reference>
<dbReference type="InterPro" id="IPR047817">
    <property type="entry name" value="ABC2_TM_bact-type"/>
</dbReference>
<keyword evidence="1" id="KW-0472">Membrane</keyword>
<feature type="transmembrane region" description="Helical" evidence="1">
    <location>
        <begin position="186"/>
        <end position="205"/>
    </location>
</feature>
<keyword evidence="1" id="KW-1133">Transmembrane helix</keyword>
<sequence length="261" mass="30384">MNLYRIYGITLRYLYLLRHSYDRVTDTFYWVVMDIILWGFTSLFFRQAFTGDPNLSANLIGGLILWYVVWRTQYEISVNLLEEVWNKNLINIFVSPITFSEWIAAFMISGVIKVIFMLVVASLTAYFLYGVNFLAYGKYLYVFIPLLMMSGWTVGFFISSFLLRFGTKLQTLAWSFPYLVNPFSAIFYPLSILPLIAQNIAHFVPTSYVFESARSFINTGVVDPIMLWKSLGLNILYLVIAMIFMKLSFRKVLEKGLVKLY</sequence>
<feature type="transmembrane region" description="Helical" evidence="1">
    <location>
        <begin position="142"/>
        <end position="165"/>
    </location>
</feature>
<dbReference type="AlphaFoldDB" id="A0A2M8EZT9"/>
<evidence type="ECO:0000313" key="4">
    <source>
        <dbReference type="Proteomes" id="UP000231383"/>
    </source>
</evidence>
<gene>
    <name evidence="3" type="ORF">CO051_03025</name>
</gene>
<feature type="transmembrane region" description="Helical" evidence="1">
    <location>
        <begin position="27"/>
        <end position="45"/>
    </location>
</feature>
<proteinExistence type="predicted"/>
<dbReference type="EMBL" id="PFSC01000083">
    <property type="protein sequence ID" value="PJC32536.1"/>
    <property type="molecule type" value="Genomic_DNA"/>
</dbReference>
<evidence type="ECO:0000313" key="3">
    <source>
        <dbReference type="EMBL" id="PJC32536.1"/>
    </source>
</evidence>
<accession>A0A2M8EZT9</accession>
<feature type="transmembrane region" description="Helical" evidence="1">
    <location>
        <begin position="89"/>
        <end position="108"/>
    </location>
</feature>
<feature type="transmembrane region" description="Helical" evidence="1">
    <location>
        <begin position="225"/>
        <end position="245"/>
    </location>
</feature>
<organism evidence="3 4">
    <name type="scientific">Candidatus Roizmanbacteria bacterium CG_4_9_14_0_2_um_filter_39_13</name>
    <dbReference type="NCBI Taxonomy" id="1974839"/>
    <lineage>
        <taxon>Bacteria</taxon>
        <taxon>Candidatus Roizmaniibacteriota</taxon>
    </lineage>
</organism>
<evidence type="ECO:0000259" key="2">
    <source>
        <dbReference type="PROSITE" id="PS51012"/>
    </source>
</evidence>
<comment type="caution">
    <text evidence="3">The sequence shown here is derived from an EMBL/GenBank/DDBJ whole genome shotgun (WGS) entry which is preliminary data.</text>
</comment>
<feature type="domain" description="ABC transmembrane type-2" evidence="2">
    <location>
        <begin position="25"/>
        <end position="252"/>
    </location>
</feature>
<evidence type="ECO:0000256" key="1">
    <source>
        <dbReference type="SAM" id="Phobius"/>
    </source>
</evidence>